<organism evidence="3 4">
    <name type="scientific">Halobacillus salinarum</name>
    <dbReference type="NCBI Taxonomy" id="2932257"/>
    <lineage>
        <taxon>Bacteria</taxon>
        <taxon>Bacillati</taxon>
        <taxon>Bacillota</taxon>
        <taxon>Bacilli</taxon>
        <taxon>Bacillales</taxon>
        <taxon>Bacillaceae</taxon>
        <taxon>Halobacillus</taxon>
    </lineage>
</organism>
<feature type="transmembrane region" description="Helical" evidence="1">
    <location>
        <begin position="57"/>
        <end position="88"/>
    </location>
</feature>
<sequence>MFKHVSTDTINSILIIGVILLVVEVVFFNGGLIFSMLFSGLFIYLGWKKYKKLWGKIFFWIGLLSLVFTILSMIAVRFIIVAIIVLFVRSFYRSKQNPERIEPQIEVDEFDFPTGGKLLFEQKFFGDQSTPNHSYQWRDINIQGGFGDRIIDLSHTVLPEDEAVISIRHLVGNLLIYVPYEVEVSIQHSAVLGRAAVFQYKKTKMFNQTASYLTPDYGVKKPRVKIITSVLSGDIEVKRI</sequence>
<dbReference type="InterPro" id="IPR024425">
    <property type="entry name" value="LiaF-like_C"/>
</dbReference>
<feature type="transmembrane region" description="Helical" evidence="1">
    <location>
        <begin position="12"/>
        <end position="45"/>
    </location>
</feature>
<dbReference type="PIRSF" id="PIRSF031509">
    <property type="entry name" value="Cell_wall_LiaF/YvqF"/>
    <property type="match status" value="1"/>
</dbReference>
<dbReference type="NCBIfam" id="NF040535">
    <property type="entry name" value="LiaF_C_term"/>
    <property type="match status" value="1"/>
</dbReference>
<dbReference type="EMBL" id="CP095073">
    <property type="protein sequence ID" value="UOQ45206.1"/>
    <property type="molecule type" value="Genomic_DNA"/>
</dbReference>
<keyword evidence="1" id="KW-0812">Transmembrane</keyword>
<keyword evidence="1" id="KW-1133">Transmembrane helix</keyword>
<dbReference type="Proteomes" id="UP000831787">
    <property type="component" value="Chromosome"/>
</dbReference>
<evidence type="ECO:0000313" key="3">
    <source>
        <dbReference type="EMBL" id="UOQ45206.1"/>
    </source>
</evidence>
<feature type="domain" description="Cell wall-active antibiotics response LiaF-like C-terminal" evidence="2">
    <location>
        <begin position="124"/>
        <end position="237"/>
    </location>
</feature>
<evidence type="ECO:0000259" key="2">
    <source>
        <dbReference type="Pfam" id="PF09922"/>
    </source>
</evidence>
<proteinExistence type="predicted"/>
<keyword evidence="1" id="KW-0472">Membrane</keyword>
<dbReference type="InterPro" id="IPR047793">
    <property type="entry name" value="LiaF_C"/>
</dbReference>
<evidence type="ECO:0000256" key="1">
    <source>
        <dbReference type="SAM" id="Phobius"/>
    </source>
</evidence>
<keyword evidence="4" id="KW-1185">Reference proteome</keyword>
<protein>
    <submittedName>
        <fullName evidence="3">Cell wall-active antibiotics response protein LiaF</fullName>
    </submittedName>
</protein>
<dbReference type="RefSeq" id="WP_244711752.1">
    <property type="nucleotide sequence ID" value="NZ_CP095073.1"/>
</dbReference>
<dbReference type="Pfam" id="PF09922">
    <property type="entry name" value="LiaF-like_C"/>
    <property type="match status" value="1"/>
</dbReference>
<evidence type="ECO:0000313" key="4">
    <source>
        <dbReference type="Proteomes" id="UP000831787"/>
    </source>
</evidence>
<name>A0ABY4EST5_9BACI</name>
<reference evidence="3 4" key="1">
    <citation type="submission" date="2022-04" db="EMBL/GenBank/DDBJ databases">
        <title>Halobacillus sp. isolated from saltern.</title>
        <authorList>
            <person name="Won M."/>
            <person name="Lee C.-M."/>
            <person name="Woen H.-Y."/>
            <person name="Kwon S.-W."/>
        </authorList>
    </citation>
    <scope>NUCLEOTIDE SEQUENCE [LARGE SCALE GENOMIC DNA]</scope>
    <source>
        <strain evidence="3 4">SSBR10-3</strain>
    </source>
</reference>
<dbReference type="InterPro" id="IPR016975">
    <property type="entry name" value="Cell_wall_LiaF"/>
</dbReference>
<accession>A0ABY4EST5</accession>
<gene>
    <name evidence="3" type="primary">liaF</name>
    <name evidence="3" type="ORF">MUN89_04460</name>
</gene>